<dbReference type="InterPro" id="IPR001433">
    <property type="entry name" value="OxRdtase_FAD/NAD-bd"/>
</dbReference>
<sequence>MATDTWPADFAAPFEVDTLLEVRVCGMGKMPGLNVPTGIDKKTVKGPVRVTRLGLEGDWHDLTFHGGPDKALLGYCSSHYPNWAASHPSHHHKFLPGAFGENLVTPLMNERNVCIGDIIAIGPDVQLQVSLPRQPCFKLNHRFSLKNFAPQTYQTSRTGWYYRVLREGTIQAGDKIRLLERQFPQWTIERVQEFLHRDKDNLDMNRLLAGVQALGEETRGQFRGRVARAEKDAKKKEKKNQKTDKRGRWEDYKIVERRMETKKVVALTLQRVEETREEDAVEAPKLPLGPGAHARLKLPNGLIRSYSIVSSKSPGVLELGIALDSNSRGGSQFLHHEAKVNDIIQVGRITTDIQADKAAGNHVFIAGGIGITAFLDLIRHLLSINWSCQLHYALRSAEEMPFADRLAALQQTEGVVTLYDKSRGQVMDIPRIIESMPWNSHIYVCGPTRMMRAVEQVVRERQISPAEVHYEAFAADISGPRDPFEVQVVSQAVDQAPRPSSLLRVGEEESLLEVLRREYPDMPSSCEVGNCGTCRVVLKSGRVDHRGSALLPEEKETTMLACVSRGIGKISIEVEV</sequence>
<evidence type="ECO:0000313" key="7">
    <source>
        <dbReference type="EMBL" id="KAG5977061.1"/>
    </source>
</evidence>
<dbReference type="InterPro" id="IPR001041">
    <property type="entry name" value="2Fe-2S_ferredoxin-type"/>
</dbReference>
<keyword evidence="1" id="KW-0479">Metal-binding</keyword>
<dbReference type="InterPro" id="IPR005302">
    <property type="entry name" value="MoCF_Sase_C"/>
</dbReference>
<dbReference type="InterPro" id="IPR036010">
    <property type="entry name" value="2Fe-2S_ferredoxin-like_sf"/>
</dbReference>
<protein>
    <recommendedName>
        <fullName evidence="9">Phthalate 4,5-dioxygenase oxygenase reductase subunit</fullName>
    </recommendedName>
</protein>
<dbReference type="Pfam" id="PF03475">
    <property type="entry name" value="YiiM_3-alpha"/>
    <property type="match status" value="1"/>
</dbReference>
<dbReference type="PROSITE" id="PS51340">
    <property type="entry name" value="MOSC"/>
    <property type="match status" value="1"/>
</dbReference>
<dbReference type="SUPFAM" id="SSF50800">
    <property type="entry name" value="PK beta-barrel domain-like"/>
    <property type="match status" value="1"/>
</dbReference>
<evidence type="ECO:0000313" key="8">
    <source>
        <dbReference type="Proteomes" id="UP000784919"/>
    </source>
</evidence>
<feature type="compositionally biased region" description="Basic and acidic residues" evidence="3">
    <location>
        <begin position="227"/>
        <end position="245"/>
    </location>
</feature>
<accession>A0A9P7N118</accession>
<dbReference type="Gene3D" id="3.10.20.30">
    <property type="match status" value="1"/>
</dbReference>
<gene>
    <name evidence="7" type="ORF">E4U56_000464</name>
</gene>
<dbReference type="PROSITE" id="PS51384">
    <property type="entry name" value="FAD_FR"/>
    <property type="match status" value="1"/>
</dbReference>
<dbReference type="PANTHER" id="PTHR30212">
    <property type="entry name" value="PROTEIN YIIM"/>
    <property type="match status" value="1"/>
</dbReference>
<keyword evidence="2" id="KW-0411">Iron-sulfur</keyword>
<evidence type="ECO:0000256" key="3">
    <source>
        <dbReference type="SAM" id="MobiDB-lite"/>
    </source>
</evidence>
<dbReference type="CDD" id="cd06185">
    <property type="entry name" value="PDR_like"/>
    <property type="match status" value="1"/>
</dbReference>
<proteinExistence type="predicted"/>
<feature type="domain" description="2Fe-2S ferredoxin-type" evidence="4">
    <location>
        <begin position="484"/>
        <end position="576"/>
    </location>
</feature>
<dbReference type="GO" id="GO:0030170">
    <property type="term" value="F:pyridoxal phosphate binding"/>
    <property type="evidence" value="ECO:0007669"/>
    <property type="project" value="InterPro"/>
</dbReference>
<evidence type="ECO:0000259" key="6">
    <source>
        <dbReference type="PROSITE" id="PS51384"/>
    </source>
</evidence>
<dbReference type="InterPro" id="IPR017938">
    <property type="entry name" value="Riboflavin_synthase-like_b-brl"/>
</dbReference>
<dbReference type="Gene3D" id="3.40.50.80">
    <property type="entry name" value="Nucleotide-binding domain of ferredoxin-NADP reductase (FNR) module"/>
    <property type="match status" value="1"/>
</dbReference>
<evidence type="ECO:0000259" key="4">
    <source>
        <dbReference type="PROSITE" id="PS51085"/>
    </source>
</evidence>
<dbReference type="GO" id="GO:0016491">
    <property type="term" value="F:oxidoreductase activity"/>
    <property type="evidence" value="ECO:0007669"/>
    <property type="project" value="InterPro"/>
</dbReference>
<dbReference type="GO" id="GO:0030151">
    <property type="term" value="F:molybdenum ion binding"/>
    <property type="evidence" value="ECO:0007669"/>
    <property type="project" value="InterPro"/>
</dbReference>
<evidence type="ECO:0000259" key="5">
    <source>
        <dbReference type="PROSITE" id="PS51340"/>
    </source>
</evidence>
<dbReference type="InterPro" id="IPR006058">
    <property type="entry name" value="2Fe2S_fd_BS"/>
</dbReference>
<evidence type="ECO:0000256" key="2">
    <source>
        <dbReference type="ARBA" id="ARBA00023014"/>
    </source>
</evidence>
<feature type="region of interest" description="Disordered" evidence="3">
    <location>
        <begin position="222"/>
        <end position="245"/>
    </location>
</feature>
<dbReference type="CDD" id="cd00207">
    <property type="entry name" value="fer2"/>
    <property type="match status" value="1"/>
</dbReference>
<feature type="domain" description="FAD-binding FR-type" evidence="6">
    <location>
        <begin position="247"/>
        <end position="376"/>
    </location>
</feature>
<dbReference type="Proteomes" id="UP000784919">
    <property type="component" value="Unassembled WGS sequence"/>
</dbReference>
<dbReference type="PROSITE" id="PS51085">
    <property type="entry name" value="2FE2S_FER_2"/>
    <property type="match status" value="1"/>
</dbReference>
<dbReference type="InterPro" id="IPR005163">
    <property type="entry name" value="Tri_helical_YiiM-like"/>
</dbReference>
<dbReference type="InterPro" id="IPR011037">
    <property type="entry name" value="Pyrv_Knase-like_insert_dom_sf"/>
</dbReference>
<dbReference type="AlphaFoldDB" id="A0A9P7N118"/>
<organism evidence="7 8">
    <name type="scientific">Claviceps arundinis</name>
    <dbReference type="NCBI Taxonomy" id="1623583"/>
    <lineage>
        <taxon>Eukaryota</taxon>
        <taxon>Fungi</taxon>
        <taxon>Dikarya</taxon>
        <taxon>Ascomycota</taxon>
        <taxon>Pezizomycotina</taxon>
        <taxon>Sordariomycetes</taxon>
        <taxon>Hypocreomycetidae</taxon>
        <taxon>Hypocreales</taxon>
        <taxon>Clavicipitaceae</taxon>
        <taxon>Claviceps</taxon>
    </lineage>
</organism>
<dbReference type="PRINTS" id="PR00409">
    <property type="entry name" value="PHDIOXRDTASE"/>
</dbReference>
<dbReference type="EMBL" id="SRPS01000011">
    <property type="protein sequence ID" value="KAG5977061.1"/>
    <property type="molecule type" value="Genomic_DNA"/>
</dbReference>
<dbReference type="PROSITE" id="PS00197">
    <property type="entry name" value="2FE2S_FER_1"/>
    <property type="match status" value="1"/>
</dbReference>
<dbReference type="Pfam" id="PF03473">
    <property type="entry name" value="MOSC"/>
    <property type="match status" value="1"/>
</dbReference>
<dbReference type="SUPFAM" id="SSF63380">
    <property type="entry name" value="Riboflavin synthase domain-like"/>
    <property type="match status" value="1"/>
</dbReference>
<dbReference type="InterPro" id="IPR017927">
    <property type="entry name" value="FAD-bd_FR_type"/>
</dbReference>
<evidence type="ECO:0008006" key="9">
    <source>
        <dbReference type="Google" id="ProtNLM"/>
    </source>
</evidence>
<dbReference type="SUPFAM" id="SSF52343">
    <property type="entry name" value="Ferredoxin reductase-like, C-terminal NADP-linked domain"/>
    <property type="match status" value="1"/>
</dbReference>
<dbReference type="InterPro" id="IPR012675">
    <property type="entry name" value="Beta-grasp_dom_sf"/>
</dbReference>
<dbReference type="PANTHER" id="PTHR30212:SF2">
    <property type="entry name" value="PROTEIN YIIM"/>
    <property type="match status" value="1"/>
</dbReference>
<dbReference type="InterPro" id="IPR052353">
    <property type="entry name" value="Benzoxazolinone_Detox_Enz"/>
</dbReference>
<dbReference type="Pfam" id="PF00111">
    <property type="entry name" value="Fer2"/>
    <property type="match status" value="1"/>
</dbReference>
<keyword evidence="1" id="KW-0408">Iron</keyword>
<reference evidence="7" key="1">
    <citation type="journal article" date="2020" name="bioRxiv">
        <title>Whole genome comparisons of ergot fungi reveals the divergence and evolution of species within the genus Claviceps are the result of varying mechanisms driving genome evolution and host range expansion.</title>
        <authorList>
            <person name="Wyka S.A."/>
            <person name="Mondo S.J."/>
            <person name="Liu M."/>
            <person name="Dettman J."/>
            <person name="Nalam V."/>
            <person name="Broders K.D."/>
        </authorList>
    </citation>
    <scope>NUCLEOTIDE SEQUENCE</scope>
    <source>
        <strain evidence="7">CCC 1102</strain>
    </source>
</reference>
<dbReference type="OrthoDB" id="5390at2759"/>
<dbReference type="Gene3D" id="2.40.33.20">
    <property type="entry name" value="PK beta-barrel domain-like"/>
    <property type="match status" value="1"/>
</dbReference>
<dbReference type="SUPFAM" id="SSF54292">
    <property type="entry name" value="2Fe-2S ferredoxin-like"/>
    <property type="match status" value="1"/>
</dbReference>
<evidence type="ECO:0000256" key="1">
    <source>
        <dbReference type="ARBA" id="ARBA00022714"/>
    </source>
</evidence>
<keyword evidence="1" id="KW-0001">2Fe-2S</keyword>
<feature type="domain" description="MOSC" evidence="5">
    <location>
        <begin position="42"/>
        <end position="179"/>
    </location>
</feature>
<dbReference type="Gene3D" id="2.40.30.10">
    <property type="entry name" value="Translation factors"/>
    <property type="match status" value="1"/>
</dbReference>
<dbReference type="InterPro" id="IPR039261">
    <property type="entry name" value="FNR_nucleotide-bd"/>
</dbReference>
<dbReference type="GO" id="GO:0051537">
    <property type="term" value="F:2 iron, 2 sulfur cluster binding"/>
    <property type="evidence" value="ECO:0007669"/>
    <property type="project" value="UniProtKB-KW"/>
</dbReference>
<name>A0A9P7N118_9HYPO</name>
<comment type="caution">
    <text evidence="7">The sequence shown here is derived from an EMBL/GenBank/DDBJ whole genome shotgun (WGS) entry which is preliminary data.</text>
</comment>
<dbReference type="Pfam" id="PF00175">
    <property type="entry name" value="NAD_binding_1"/>
    <property type="match status" value="1"/>
</dbReference>